<dbReference type="OrthoDB" id="9810278at2"/>
<dbReference type="Pfam" id="PF06050">
    <property type="entry name" value="HGD-D"/>
    <property type="match status" value="1"/>
</dbReference>
<keyword evidence="7" id="KW-1185">Reference proteome</keyword>
<dbReference type="Proteomes" id="UP000078532">
    <property type="component" value="Unassembled WGS sequence"/>
</dbReference>
<evidence type="ECO:0000256" key="4">
    <source>
        <dbReference type="ARBA" id="ARBA00023004"/>
    </source>
</evidence>
<dbReference type="EMBL" id="LYVF01000165">
    <property type="protein sequence ID" value="OAT81226.1"/>
    <property type="molecule type" value="Genomic_DNA"/>
</dbReference>
<sequence length="386" mass="44148">MQKSSGLERASYIYTNRLQVARELKMQGEKFGGYLCCYVPVEMLSAAGYVPFRIIGDMNEPITNADAYLPSVMCPFYRSCLDLGLKGKYDFLDGLVSPHACDAAERVGLVWRSYFKYPFTFYLDIPHTVHASALVFFKQQLAHLRKGLEEYTGLKITDNDLKKQIKLFNRQRELVRQLYHLRKVEPPPVSGTEVLQLAVSLMGLPVQEGNLLAEEVIKEVKTRKMKPSKMKGRVLVWGCLIDNTAITSLIEDCGLEVVMDDTAIGSRTFGHDVELTEDPLDGLALRYLEKIVCPRTFRETGKNRANDLENRFSYLRKIVKDWHIDGIYMNLIRNCDIHGYEVPEVRYFFEEIGMPVLVIEQDYSTAALAPLRTRFQAFAESIEANR</sequence>
<evidence type="ECO:0000313" key="7">
    <source>
        <dbReference type="Proteomes" id="UP000078532"/>
    </source>
</evidence>
<keyword evidence="3" id="KW-0479">Metal-binding</keyword>
<evidence type="ECO:0000256" key="3">
    <source>
        <dbReference type="ARBA" id="ARBA00022723"/>
    </source>
</evidence>
<evidence type="ECO:0000313" key="6">
    <source>
        <dbReference type="EMBL" id="OAT81226.1"/>
    </source>
</evidence>
<evidence type="ECO:0000256" key="2">
    <source>
        <dbReference type="ARBA" id="ARBA00005806"/>
    </source>
</evidence>
<dbReference type="PANTHER" id="PTHR30548:SF5">
    <property type="entry name" value="SUBUNIT OF OXYGEN-SENSITIVE 2-HYDROXYISOCAPROYL-COA DEHYDRATASE"/>
    <property type="match status" value="1"/>
</dbReference>
<dbReference type="AlphaFoldDB" id="A0A1B7LDN8"/>
<dbReference type="PANTHER" id="PTHR30548">
    <property type="entry name" value="2-HYDROXYGLUTARYL-COA DEHYDRATASE, D-COMPONENT-RELATED"/>
    <property type="match status" value="1"/>
</dbReference>
<keyword evidence="4" id="KW-0408">Iron</keyword>
<dbReference type="GO" id="GO:0051536">
    <property type="term" value="F:iron-sulfur cluster binding"/>
    <property type="evidence" value="ECO:0007669"/>
    <property type="project" value="UniProtKB-KW"/>
</dbReference>
<keyword evidence="5" id="KW-0411">Iron-sulfur</keyword>
<dbReference type="Gene3D" id="3.40.50.11890">
    <property type="match status" value="1"/>
</dbReference>
<evidence type="ECO:0000256" key="5">
    <source>
        <dbReference type="ARBA" id="ARBA00023014"/>
    </source>
</evidence>
<reference evidence="6 7" key="1">
    <citation type="submission" date="2016-04" db="EMBL/GenBank/DDBJ databases">
        <authorList>
            <person name="Evans L.H."/>
            <person name="Alamgir A."/>
            <person name="Owens N."/>
            <person name="Weber N.D."/>
            <person name="Virtaneva K."/>
            <person name="Barbian K."/>
            <person name="Babar A."/>
            <person name="Rosenke K."/>
        </authorList>
    </citation>
    <scope>NUCLEOTIDE SEQUENCE [LARGE SCALE GENOMIC DNA]</scope>
    <source>
        <strain evidence="6 7">LMa1</strain>
    </source>
</reference>
<protein>
    <recommendedName>
        <fullName evidence="8">2-hydroxyglutaryl-CoA dehydratase</fullName>
    </recommendedName>
</protein>
<evidence type="ECO:0008006" key="8">
    <source>
        <dbReference type="Google" id="ProtNLM"/>
    </source>
</evidence>
<accession>A0A1B7LDN8</accession>
<dbReference type="GO" id="GO:0016836">
    <property type="term" value="F:hydro-lyase activity"/>
    <property type="evidence" value="ECO:0007669"/>
    <property type="project" value="UniProtKB-ARBA"/>
</dbReference>
<gene>
    <name evidence="6" type="ORF">A6M21_00025</name>
</gene>
<comment type="cofactor">
    <cofactor evidence="1">
        <name>[4Fe-4S] cluster</name>
        <dbReference type="ChEBI" id="CHEBI:49883"/>
    </cofactor>
</comment>
<evidence type="ECO:0000256" key="1">
    <source>
        <dbReference type="ARBA" id="ARBA00001966"/>
    </source>
</evidence>
<dbReference type="GO" id="GO:0046872">
    <property type="term" value="F:metal ion binding"/>
    <property type="evidence" value="ECO:0007669"/>
    <property type="project" value="UniProtKB-KW"/>
</dbReference>
<name>A0A1B7LDN8_9FIRM</name>
<proteinExistence type="inferred from homology"/>
<comment type="caution">
    <text evidence="6">The sequence shown here is derived from an EMBL/GenBank/DDBJ whole genome shotgun (WGS) entry which is preliminary data.</text>
</comment>
<dbReference type="STRING" id="1838280.A6M21_00025"/>
<dbReference type="Gene3D" id="3.40.50.11900">
    <property type="match status" value="1"/>
</dbReference>
<dbReference type="Gene3D" id="1.20.1270.370">
    <property type="match status" value="1"/>
</dbReference>
<dbReference type="InterPro" id="IPR010327">
    <property type="entry name" value="FldB/FldC_alpha/beta"/>
</dbReference>
<organism evidence="6 7">
    <name type="scientific">Desulfotomaculum copahuensis</name>
    <dbReference type="NCBI Taxonomy" id="1838280"/>
    <lineage>
        <taxon>Bacteria</taxon>
        <taxon>Bacillati</taxon>
        <taxon>Bacillota</taxon>
        <taxon>Clostridia</taxon>
        <taxon>Eubacteriales</taxon>
        <taxon>Desulfotomaculaceae</taxon>
        <taxon>Desulfotomaculum</taxon>
    </lineage>
</organism>
<comment type="similarity">
    <text evidence="2">Belongs to the FldB/FldC dehydratase alpha/beta subunit family.</text>
</comment>
<dbReference type="RefSeq" id="WP_066668720.1">
    <property type="nucleotide sequence ID" value="NZ_LYVF01000165.1"/>
</dbReference>